<dbReference type="SUPFAM" id="SSF49562">
    <property type="entry name" value="C2 domain (Calcium/lipid-binding domain, CaLB)"/>
    <property type="match status" value="2"/>
</dbReference>
<dbReference type="GO" id="GO:0046872">
    <property type="term" value="F:metal ion binding"/>
    <property type="evidence" value="ECO:0007669"/>
    <property type="project" value="UniProtKB-KW"/>
</dbReference>
<dbReference type="Gene3D" id="2.60.40.150">
    <property type="entry name" value="C2 domain"/>
    <property type="match status" value="2"/>
</dbReference>
<dbReference type="SMART" id="SM00239">
    <property type="entry name" value="C2"/>
    <property type="match status" value="2"/>
</dbReference>
<evidence type="ECO:0000256" key="1">
    <source>
        <dbReference type="ARBA" id="ARBA00022723"/>
    </source>
</evidence>
<keyword evidence="3" id="KW-0812">Transmembrane</keyword>
<keyword evidence="3" id="KW-0472">Membrane</keyword>
<feature type="domain" description="C2" evidence="4">
    <location>
        <begin position="5"/>
        <end position="159"/>
    </location>
</feature>
<evidence type="ECO:0000259" key="4">
    <source>
        <dbReference type="PROSITE" id="PS50004"/>
    </source>
</evidence>
<organism evidence="5 6">
    <name type="scientific">Chaetoceros tenuissimus</name>
    <dbReference type="NCBI Taxonomy" id="426638"/>
    <lineage>
        <taxon>Eukaryota</taxon>
        <taxon>Sar</taxon>
        <taxon>Stramenopiles</taxon>
        <taxon>Ochrophyta</taxon>
        <taxon>Bacillariophyta</taxon>
        <taxon>Coscinodiscophyceae</taxon>
        <taxon>Chaetocerotophycidae</taxon>
        <taxon>Chaetocerotales</taxon>
        <taxon>Chaetocerotaceae</taxon>
        <taxon>Chaetoceros</taxon>
    </lineage>
</organism>
<reference evidence="5 6" key="1">
    <citation type="journal article" date="2021" name="Sci. Rep.">
        <title>The genome of the diatom Chaetoceros tenuissimus carries an ancient integrated fragment of an extant virus.</title>
        <authorList>
            <person name="Hongo Y."/>
            <person name="Kimura K."/>
            <person name="Takaki Y."/>
            <person name="Yoshida Y."/>
            <person name="Baba S."/>
            <person name="Kobayashi G."/>
            <person name="Nagasaki K."/>
            <person name="Hano T."/>
            <person name="Tomaru Y."/>
        </authorList>
    </citation>
    <scope>NUCLEOTIDE SEQUENCE [LARGE SCALE GENOMIC DNA]</scope>
    <source>
        <strain evidence="5 6">NIES-3715</strain>
    </source>
</reference>
<accession>A0AAD3CLE3</accession>
<feature type="transmembrane region" description="Helical" evidence="3">
    <location>
        <begin position="584"/>
        <end position="602"/>
    </location>
</feature>
<dbReference type="Proteomes" id="UP001054902">
    <property type="component" value="Unassembled WGS sequence"/>
</dbReference>
<sequence>MQRLFTPTRRKNANSQEPVPTVPVLVEIVSAEVYKIGQEDMAQDEKPAKKFRKYSVYCVVKDMMTDFLVGAESMVASKRKFEPPKTIHQTAVCKKTNLPIWTVSTGSIFLMEVPEDCNRSRIQFELYDTNTFKLENKCLGMVSLTKSQLLEGDGTRLEYMLEENDASTEQLLRTTGISVKSTKQKKKYNVNGKLCLRYRVAKPHEVEFMQKRISNNGAGLISANVTGYSPLTAGGILKSNRVKDSSQRYDIAKNDNRPNPLARNVARGLKEVQNIRASMKKDASQGIKYKVKPYNDPEYPNETRWMTKDEIKREALEPSLKWIQAGIDRDSDNKNDTVGLLNVEVIQCQGLPNTDTGTMGDFTDSFVAMAFEDNIVRTDVISDELSPRFMPWCQRAFAFSIQHPNSLLFVGVFDYDAIGNHTPIGRVVINLSRFSSNTVYLVQYKLNSDPNNVEGEGVITLRLSIEFDSDKEALEKTFTPPPEFRVNVPDHKAFRMMRYLYRGKVDMEQPTVASVKSYAYELLDYKDSVYLFIDTIASILLWRGRLSISKKSTSGNKKFSLWFPIRSIVLFLTVQIAFAKPSLIPALGFYLIGLSMYSVSYYKSKHPSPWERCKSVNDIIRTYWSKDFKVDIKIDPYEGYEQSLRAKEFEEAKILRIKTLISSLSKVASKLSQERKKLNPYLYLEATEEKSPFKVRMFNFLDSPLAIAHSALCSICSIMRQIRSIVNWEAYNYSFAIMVYCFVFGTIFVVLPINTMIYYILKISVLAILGPWMKLVDILYVMPYYPVPQKGTEKLEVKEPNFDSFFESPKFKMITKEGNLALEKGLKLKDMRELLFGKYMEVVPIFDSSRYTSIPQPNSSARVFQGRDGAHFPTFGYDYLPIDETEWQIVYGQKLYGDNILPSVVSESTFKSKES</sequence>
<protein>
    <recommendedName>
        <fullName evidence="4">C2 domain-containing protein</fullName>
    </recommendedName>
</protein>
<evidence type="ECO:0000313" key="6">
    <source>
        <dbReference type="Proteomes" id="UP001054902"/>
    </source>
</evidence>
<dbReference type="EMBL" id="BLLK01000022">
    <property type="protein sequence ID" value="GFH46904.1"/>
    <property type="molecule type" value="Genomic_DNA"/>
</dbReference>
<feature type="transmembrane region" description="Helical" evidence="3">
    <location>
        <begin position="757"/>
        <end position="780"/>
    </location>
</feature>
<evidence type="ECO:0000256" key="3">
    <source>
        <dbReference type="SAM" id="Phobius"/>
    </source>
</evidence>
<keyword evidence="1" id="KW-0479">Metal-binding</keyword>
<feature type="domain" description="C2" evidence="4">
    <location>
        <begin position="319"/>
        <end position="444"/>
    </location>
</feature>
<keyword evidence="3" id="KW-1133">Transmembrane helix</keyword>
<keyword evidence="6" id="KW-1185">Reference proteome</keyword>
<dbReference type="CDD" id="cd00030">
    <property type="entry name" value="C2"/>
    <property type="match status" value="1"/>
</dbReference>
<feature type="transmembrane region" description="Helical" evidence="3">
    <location>
        <begin position="730"/>
        <end position="751"/>
    </location>
</feature>
<keyword evidence="2" id="KW-0106">Calcium</keyword>
<evidence type="ECO:0000313" key="5">
    <source>
        <dbReference type="EMBL" id="GFH46904.1"/>
    </source>
</evidence>
<dbReference type="PANTHER" id="PTHR45911">
    <property type="entry name" value="C2 DOMAIN-CONTAINING PROTEIN"/>
    <property type="match status" value="1"/>
</dbReference>
<dbReference type="Pfam" id="PF00168">
    <property type="entry name" value="C2"/>
    <property type="match status" value="2"/>
</dbReference>
<dbReference type="InterPro" id="IPR000008">
    <property type="entry name" value="C2_dom"/>
</dbReference>
<dbReference type="PROSITE" id="PS50004">
    <property type="entry name" value="C2"/>
    <property type="match status" value="2"/>
</dbReference>
<proteinExistence type="predicted"/>
<name>A0AAD3CLE3_9STRA</name>
<dbReference type="InterPro" id="IPR035892">
    <property type="entry name" value="C2_domain_sf"/>
</dbReference>
<feature type="transmembrane region" description="Helical" evidence="3">
    <location>
        <begin position="560"/>
        <end position="578"/>
    </location>
</feature>
<dbReference type="AlphaFoldDB" id="A0AAD3CLE3"/>
<evidence type="ECO:0000256" key="2">
    <source>
        <dbReference type="ARBA" id="ARBA00022837"/>
    </source>
</evidence>
<gene>
    <name evidence="5" type="ORF">CTEN210_03378</name>
</gene>
<comment type="caution">
    <text evidence="5">The sequence shown here is derived from an EMBL/GenBank/DDBJ whole genome shotgun (WGS) entry which is preliminary data.</text>
</comment>
<feature type="transmembrane region" description="Helical" evidence="3">
    <location>
        <begin position="529"/>
        <end position="548"/>
    </location>
</feature>